<name>A0A0F2TFJ4_STRR3</name>
<feature type="domain" description="HTH arsR-type" evidence="4">
    <location>
        <begin position="239"/>
        <end position="327"/>
    </location>
</feature>
<dbReference type="OrthoDB" id="3460651at2"/>
<dbReference type="InterPro" id="IPR012318">
    <property type="entry name" value="HTH_CRP"/>
</dbReference>
<reference evidence="5 6" key="1">
    <citation type="submission" date="2015-02" db="EMBL/GenBank/DDBJ databases">
        <authorList>
            <person name="Ju K.-S."/>
            <person name="Doroghazi J.R."/>
            <person name="Metcalf W."/>
        </authorList>
    </citation>
    <scope>NUCLEOTIDE SEQUENCE [LARGE SCALE GENOMIC DNA]</scope>
    <source>
        <strain evidence="5 6">ATCC 31215</strain>
    </source>
</reference>
<dbReference type="InterPro" id="IPR011991">
    <property type="entry name" value="ArsR-like_HTH"/>
</dbReference>
<evidence type="ECO:0000256" key="1">
    <source>
        <dbReference type="ARBA" id="ARBA00023015"/>
    </source>
</evidence>
<protein>
    <recommendedName>
        <fullName evidence="4">HTH arsR-type domain-containing protein</fullName>
    </recommendedName>
</protein>
<dbReference type="SMART" id="SM00419">
    <property type="entry name" value="HTH_CRP"/>
    <property type="match status" value="1"/>
</dbReference>
<dbReference type="PANTHER" id="PTHR43132:SF6">
    <property type="entry name" value="HTH-TYPE TRANSCRIPTIONAL REPRESSOR CZRA"/>
    <property type="match status" value="1"/>
</dbReference>
<gene>
    <name evidence="5" type="ORF">VM95_11555</name>
</gene>
<keyword evidence="3" id="KW-0804">Transcription</keyword>
<dbReference type="EMBL" id="JZKH01000018">
    <property type="protein sequence ID" value="KJS61978.1"/>
    <property type="molecule type" value="Genomic_DNA"/>
</dbReference>
<dbReference type="PANTHER" id="PTHR43132">
    <property type="entry name" value="ARSENICAL RESISTANCE OPERON REPRESSOR ARSR-RELATED"/>
    <property type="match status" value="1"/>
</dbReference>
<organism evidence="5 6">
    <name type="scientific">Streptomyces rubellomurinus (strain ATCC 31215)</name>
    <dbReference type="NCBI Taxonomy" id="359131"/>
    <lineage>
        <taxon>Bacteria</taxon>
        <taxon>Bacillati</taxon>
        <taxon>Actinomycetota</taxon>
        <taxon>Actinomycetes</taxon>
        <taxon>Kitasatosporales</taxon>
        <taxon>Streptomycetaceae</taxon>
        <taxon>Streptomyces</taxon>
    </lineage>
</organism>
<keyword evidence="6" id="KW-1185">Reference proteome</keyword>
<evidence type="ECO:0000313" key="5">
    <source>
        <dbReference type="EMBL" id="KJS61978.1"/>
    </source>
</evidence>
<dbReference type="SUPFAM" id="SSF46785">
    <property type="entry name" value="Winged helix' DNA-binding domain"/>
    <property type="match status" value="1"/>
</dbReference>
<keyword evidence="1" id="KW-0805">Transcription regulation</keyword>
<dbReference type="RefSeq" id="WP_045695045.1">
    <property type="nucleotide sequence ID" value="NZ_JZKH01000018.1"/>
</dbReference>
<proteinExistence type="predicted"/>
<dbReference type="GO" id="GO:0003677">
    <property type="term" value="F:DNA binding"/>
    <property type="evidence" value="ECO:0007669"/>
    <property type="project" value="UniProtKB-KW"/>
</dbReference>
<dbReference type="Proteomes" id="UP000033699">
    <property type="component" value="Unassembled WGS sequence"/>
</dbReference>
<dbReference type="InterPro" id="IPR045981">
    <property type="entry name" value="DUF5937"/>
</dbReference>
<evidence type="ECO:0000259" key="4">
    <source>
        <dbReference type="PROSITE" id="PS50987"/>
    </source>
</evidence>
<accession>A0A0F2TFJ4</accession>
<dbReference type="Pfam" id="PF01022">
    <property type="entry name" value="HTH_5"/>
    <property type="match status" value="1"/>
</dbReference>
<dbReference type="InterPro" id="IPR036388">
    <property type="entry name" value="WH-like_DNA-bd_sf"/>
</dbReference>
<evidence type="ECO:0000313" key="6">
    <source>
        <dbReference type="Proteomes" id="UP000033699"/>
    </source>
</evidence>
<dbReference type="InterPro" id="IPR036390">
    <property type="entry name" value="WH_DNA-bd_sf"/>
</dbReference>
<dbReference type="PROSITE" id="PS50987">
    <property type="entry name" value="HTH_ARSR_2"/>
    <property type="match status" value="1"/>
</dbReference>
<evidence type="ECO:0000256" key="3">
    <source>
        <dbReference type="ARBA" id="ARBA00023163"/>
    </source>
</evidence>
<comment type="caution">
    <text evidence="5">The sequence shown here is derived from an EMBL/GenBank/DDBJ whole genome shotgun (WGS) entry which is preliminary data.</text>
</comment>
<dbReference type="SMART" id="SM00418">
    <property type="entry name" value="HTH_ARSR"/>
    <property type="match status" value="1"/>
</dbReference>
<dbReference type="AlphaFoldDB" id="A0A0F2TFJ4"/>
<evidence type="ECO:0000256" key="2">
    <source>
        <dbReference type="ARBA" id="ARBA00023125"/>
    </source>
</evidence>
<dbReference type="PATRIC" id="fig|359131.3.peg.2191"/>
<dbReference type="InterPro" id="IPR051011">
    <property type="entry name" value="Metal_resp_trans_reg"/>
</dbReference>
<keyword evidence="2" id="KW-0238">DNA-binding</keyword>
<dbReference type="GO" id="GO:0003700">
    <property type="term" value="F:DNA-binding transcription factor activity"/>
    <property type="evidence" value="ECO:0007669"/>
    <property type="project" value="InterPro"/>
</dbReference>
<dbReference type="InterPro" id="IPR001845">
    <property type="entry name" value="HTH_ArsR_DNA-bd_dom"/>
</dbReference>
<sequence>MLTWEFSAQDLARTRFARSPLCEVTASVEVLKDPGRHAVHLPWVRQASAQLAGVGWELLSQLVRLPTVYVPDFLTPVPTASSPTIEQALADLAATDPAAVRRDLARIGGELSPLVAELARDPEVGLARLVAEIRVYWDTAIAPHWDRIERLAEGEILRRARQMAVGGPAALFADLHPQVTWERDTLRIGYRMVDAHRRLDGERGLVLVPTVFAWPGVFSQQNPPWQPGLVYPPRGVATLWETAGSAVPEGLTRVIGRTRAWLLAELDAPASIGELAERTGLSAPNVSHHLTALRGAGLLARHRTGRTVMYLRTDAAELLLRAVPADG</sequence>
<dbReference type="Gene3D" id="1.10.10.10">
    <property type="entry name" value="Winged helix-like DNA-binding domain superfamily/Winged helix DNA-binding domain"/>
    <property type="match status" value="1"/>
</dbReference>
<dbReference type="CDD" id="cd00090">
    <property type="entry name" value="HTH_ARSR"/>
    <property type="match status" value="1"/>
</dbReference>
<dbReference type="Pfam" id="PF19361">
    <property type="entry name" value="DUF5937"/>
    <property type="match status" value="1"/>
</dbReference>